<dbReference type="SUPFAM" id="SSF54001">
    <property type="entry name" value="Cysteine proteinases"/>
    <property type="match status" value="1"/>
</dbReference>
<proteinExistence type="inferred from homology"/>
<keyword evidence="2" id="KW-0597">Phosphoprotein</keyword>
<dbReference type="AlphaFoldDB" id="A0A8X6KAM6"/>
<feature type="domain" description="Ubiquitin-like protease family profile" evidence="7">
    <location>
        <begin position="152"/>
        <end position="391"/>
    </location>
</feature>
<evidence type="ECO:0000256" key="5">
    <source>
        <dbReference type="ARBA" id="ARBA00022801"/>
    </source>
</evidence>
<evidence type="ECO:0000313" key="9">
    <source>
        <dbReference type="Proteomes" id="UP000887116"/>
    </source>
</evidence>
<dbReference type="GO" id="GO:0016926">
    <property type="term" value="P:protein desumoylation"/>
    <property type="evidence" value="ECO:0007669"/>
    <property type="project" value="TreeGrafter"/>
</dbReference>
<keyword evidence="4" id="KW-0833">Ubl conjugation pathway</keyword>
<dbReference type="EMBL" id="BMAO01030392">
    <property type="protein sequence ID" value="GFQ67744.1"/>
    <property type="molecule type" value="Genomic_DNA"/>
</dbReference>
<dbReference type="GO" id="GO:0006508">
    <property type="term" value="P:proteolysis"/>
    <property type="evidence" value="ECO:0007669"/>
    <property type="project" value="UniProtKB-KW"/>
</dbReference>
<protein>
    <recommendedName>
        <fullName evidence="7">Ubiquitin-like protease family profile domain-containing protein</fullName>
    </recommendedName>
</protein>
<evidence type="ECO:0000256" key="3">
    <source>
        <dbReference type="ARBA" id="ARBA00022670"/>
    </source>
</evidence>
<evidence type="ECO:0000259" key="7">
    <source>
        <dbReference type="PROSITE" id="PS50600"/>
    </source>
</evidence>
<evidence type="ECO:0000256" key="2">
    <source>
        <dbReference type="ARBA" id="ARBA00022553"/>
    </source>
</evidence>
<evidence type="ECO:0000256" key="1">
    <source>
        <dbReference type="ARBA" id="ARBA00005234"/>
    </source>
</evidence>
<dbReference type="Proteomes" id="UP000887116">
    <property type="component" value="Unassembled WGS sequence"/>
</dbReference>
<accession>A0A8X6KAM6</accession>
<dbReference type="InterPro" id="IPR038765">
    <property type="entry name" value="Papain-like_cys_pep_sf"/>
</dbReference>
<keyword evidence="9" id="KW-1185">Reference proteome</keyword>
<dbReference type="Pfam" id="PF02902">
    <property type="entry name" value="Peptidase_C48"/>
    <property type="match status" value="1"/>
</dbReference>
<comment type="caution">
    <text evidence="8">The sequence shown here is derived from an EMBL/GenBank/DDBJ whole genome shotgun (WGS) entry which is preliminary data.</text>
</comment>
<dbReference type="GO" id="GO:0005634">
    <property type="term" value="C:nucleus"/>
    <property type="evidence" value="ECO:0007669"/>
    <property type="project" value="TreeGrafter"/>
</dbReference>
<feature type="compositionally biased region" description="Polar residues" evidence="6">
    <location>
        <begin position="297"/>
        <end position="316"/>
    </location>
</feature>
<organism evidence="8 9">
    <name type="scientific">Trichonephila clavata</name>
    <name type="common">Joro spider</name>
    <name type="synonym">Nephila clavata</name>
    <dbReference type="NCBI Taxonomy" id="2740835"/>
    <lineage>
        <taxon>Eukaryota</taxon>
        <taxon>Metazoa</taxon>
        <taxon>Ecdysozoa</taxon>
        <taxon>Arthropoda</taxon>
        <taxon>Chelicerata</taxon>
        <taxon>Arachnida</taxon>
        <taxon>Araneae</taxon>
        <taxon>Araneomorphae</taxon>
        <taxon>Entelegynae</taxon>
        <taxon>Araneoidea</taxon>
        <taxon>Nephilidae</taxon>
        <taxon>Trichonephila</taxon>
    </lineage>
</organism>
<dbReference type="InterPro" id="IPR003653">
    <property type="entry name" value="Peptidase_C48_C"/>
</dbReference>
<dbReference type="PANTHER" id="PTHR46896:SF3">
    <property type="entry name" value="FI06413P-RELATED"/>
    <property type="match status" value="1"/>
</dbReference>
<dbReference type="GO" id="GO:0070139">
    <property type="term" value="F:SUMO-specific endopeptidase activity"/>
    <property type="evidence" value="ECO:0007669"/>
    <property type="project" value="TreeGrafter"/>
</dbReference>
<gene>
    <name evidence="8" type="primary">Senp7</name>
    <name evidence="8" type="ORF">TNCT_691321</name>
</gene>
<evidence type="ECO:0000313" key="8">
    <source>
        <dbReference type="EMBL" id="GFQ67744.1"/>
    </source>
</evidence>
<comment type="similarity">
    <text evidence="1">Belongs to the peptidase C48 family.</text>
</comment>
<dbReference type="GO" id="GO:0005737">
    <property type="term" value="C:cytoplasm"/>
    <property type="evidence" value="ECO:0007669"/>
    <property type="project" value="TreeGrafter"/>
</dbReference>
<evidence type="ECO:0000256" key="6">
    <source>
        <dbReference type="SAM" id="MobiDB-lite"/>
    </source>
</evidence>
<feature type="region of interest" description="Disordered" evidence="6">
    <location>
        <begin position="290"/>
        <end position="316"/>
    </location>
</feature>
<reference evidence="8" key="1">
    <citation type="submission" date="2020-07" db="EMBL/GenBank/DDBJ databases">
        <title>Multicomponent nature underlies the extraordinary mechanical properties of spider dragline silk.</title>
        <authorList>
            <person name="Kono N."/>
            <person name="Nakamura H."/>
            <person name="Mori M."/>
            <person name="Yoshida Y."/>
            <person name="Ohtoshi R."/>
            <person name="Malay A.D."/>
            <person name="Moran D.A.P."/>
            <person name="Tomita M."/>
            <person name="Numata K."/>
            <person name="Arakawa K."/>
        </authorList>
    </citation>
    <scope>NUCLEOTIDE SEQUENCE</scope>
</reference>
<name>A0A8X6KAM6_TRICU</name>
<dbReference type="PANTHER" id="PTHR46896">
    <property type="entry name" value="SENTRIN-SPECIFIC PROTEASE"/>
    <property type="match status" value="1"/>
</dbReference>
<dbReference type="PROSITE" id="PS50600">
    <property type="entry name" value="ULP_PROTEASE"/>
    <property type="match status" value="1"/>
</dbReference>
<dbReference type="InterPro" id="IPR051947">
    <property type="entry name" value="Sentrin-specific_protease"/>
</dbReference>
<evidence type="ECO:0000256" key="4">
    <source>
        <dbReference type="ARBA" id="ARBA00022786"/>
    </source>
</evidence>
<sequence length="439" mass="51319">MGFQLLDIVIKKENIEKIWLLEKKPVLFIRPTSGFAEEVRNSLGIDKTCHYIFNPEKINLPGIFITFITSFLSEEQIDFIDQFVLNIKREDQELYKQLFLLTAPKLSANFVRMALTDDDPSVVWEEGTKAGVSISPKFTTEIPILRSKCSSLQLSNIDIMYANNGCWLNDNIVNFYLEYIYSNYLTDRERNKTFLFNSYFYTSLTRPVCGTLDYESTIRRRHDFVAKWTKEIDIFTKHFIAIPVNLSKHWFLVIVCFANNIDQSSGNKSEMKCENMLKMQGQKETLKKQMGYGEGGSQSSATTIENSAGDFNSNGSQKKEMPCICVFDSLYCRERFKTACNRIREYLEMEYYKRKGVHKSFLPMKIFSMRCPQQPNSYDCGVYVLENFQRFFQKPIENFGDPMPNLEDWYHPACILKKRKYILHMILATYLKENSKDTL</sequence>
<keyword evidence="5" id="KW-0378">Hydrolase</keyword>
<dbReference type="Gene3D" id="3.40.395.10">
    <property type="entry name" value="Adenoviral Proteinase, Chain A"/>
    <property type="match status" value="1"/>
</dbReference>
<keyword evidence="3" id="KW-0645">Protease</keyword>
<dbReference type="OrthoDB" id="6492864at2759"/>